<organism evidence="1 2">
    <name type="scientific">Zizania palustris</name>
    <name type="common">Northern wild rice</name>
    <dbReference type="NCBI Taxonomy" id="103762"/>
    <lineage>
        <taxon>Eukaryota</taxon>
        <taxon>Viridiplantae</taxon>
        <taxon>Streptophyta</taxon>
        <taxon>Embryophyta</taxon>
        <taxon>Tracheophyta</taxon>
        <taxon>Spermatophyta</taxon>
        <taxon>Magnoliopsida</taxon>
        <taxon>Liliopsida</taxon>
        <taxon>Poales</taxon>
        <taxon>Poaceae</taxon>
        <taxon>BOP clade</taxon>
        <taxon>Oryzoideae</taxon>
        <taxon>Oryzeae</taxon>
        <taxon>Zizaniinae</taxon>
        <taxon>Zizania</taxon>
    </lineage>
</organism>
<comment type="caution">
    <text evidence="1">The sequence shown here is derived from an EMBL/GenBank/DDBJ whole genome shotgun (WGS) entry which is preliminary data.</text>
</comment>
<dbReference type="Proteomes" id="UP000729402">
    <property type="component" value="Unassembled WGS sequence"/>
</dbReference>
<name>A0A8J5RIU0_ZIZPA</name>
<protein>
    <submittedName>
        <fullName evidence="1">Uncharacterized protein</fullName>
    </submittedName>
</protein>
<gene>
    <name evidence="1" type="ORF">GUJ93_ZPchr0008g11573</name>
</gene>
<reference evidence="1" key="2">
    <citation type="submission" date="2021-02" db="EMBL/GenBank/DDBJ databases">
        <authorList>
            <person name="Kimball J.A."/>
            <person name="Haas M.W."/>
            <person name="Macchietto M."/>
            <person name="Kono T."/>
            <person name="Duquette J."/>
            <person name="Shao M."/>
        </authorList>
    </citation>
    <scope>NUCLEOTIDE SEQUENCE</scope>
    <source>
        <tissue evidence="1">Fresh leaf tissue</tissue>
    </source>
</reference>
<evidence type="ECO:0000313" key="1">
    <source>
        <dbReference type="EMBL" id="KAG8045730.1"/>
    </source>
</evidence>
<reference evidence="1" key="1">
    <citation type="journal article" date="2021" name="bioRxiv">
        <title>Whole Genome Assembly and Annotation of Northern Wild Rice, Zizania palustris L., Supports a Whole Genome Duplication in the Zizania Genus.</title>
        <authorList>
            <person name="Haas M."/>
            <person name="Kono T."/>
            <person name="Macchietto M."/>
            <person name="Millas R."/>
            <person name="McGilp L."/>
            <person name="Shao M."/>
            <person name="Duquette J."/>
            <person name="Hirsch C.N."/>
            <person name="Kimball J."/>
        </authorList>
    </citation>
    <scope>NUCLEOTIDE SEQUENCE</scope>
    <source>
        <tissue evidence="1">Fresh leaf tissue</tissue>
    </source>
</reference>
<evidence type="ECO:0000313" key="2">
    <source>
        <dbReference type="Proteomes" id="UP000729402"/>
    </source>
</evidence>
<sequence>MLGVLSTRDEASAATRSKDVLDILELNNLLKLPPGIRLLTVCLSIKDGDGVAVRKPSANTSERKLRVREEDTPCRLPSGRRRVRYGAAWRRRWEGSPEQRHGVPAVKP</sequence>
<keyword evidence="2" id="KW-1185">Reference proteome</keyword>
<dbReference type="AlphaFoldDB" id="A0A8J5RIU0"/>
<accession>A0A8J5RIU0</accession>
<dbReference type="EMBL" id="JAAALK010000290">
    <property type="protein sequence ID" value="KAG8045730.1"/>
    <property type="molecule type" value="Genomic_DNA"/>
</dbReference>
<proteinExistence type="predicted"/>